<evidence type="ECO:0000313" key="2">
    <source>
        <dbReference type="Proteomes" id="UP000736335"/>
    </source>
</evidence>
<gene>
    <name evidence="1" type="ORF">BJ322DRAFT_773090</name>
</gene>
<comment type="caution">
    <text evidence="1">The sequence shown here is derived from an EMBL/GenBank/DDBJ whole genome shotgun (WGS) entry which is preliminary data.</text>
</comment>
<proteinExistence type="predicted"/>
<keyword evidence="2" id="KW-1185">Reference proteome</keyword>
<evidence type="ECO:0000313" key="1">
    <source>
        <dbReference type="EMBL" id="KAF9786174.1"/>
    </source>
</evidence>
<dbReference type="EMBL" id="WIUZ02000006">
    <property type="protein sequence ID" value="KAF9786174.1"/>
    <property type="molecule type" value="Genomic_DNA"/>
</dbReference>
<sequence>MPQSAVHVALDHSISRPILPVTLLVLVLFSRCCERLANKSTRWPRYVFLGTSSMSSCRSLAFGYDPTIFAVLGSNNITISVYIG</sequence>
<reference evidence="1" key="2">
    <citation type="submission" date="2020-11" db="EMBL/GenBank/DDBJ databases">
        <authorList>
            <consortium name="DOE Joint Genome Institute"/>
            <person name="Kuo A."/>
            <person name="Miyauchi S."/>
            <person name="Kiss E."/>
            <person name="Drula E."/>
            <person name="Kohler A."/>
            <person name="Sanchez-Garcia M."/>
            <person name="Andreopoulos B."/>
            <person name="Barry K.W."/>
            <person name="Bonito G."/>
            <person name="Buee M."/>
            <person name="Carver A."/>
            <person name="Chen C."/>
            <person name="Cichocki N."/>
            <person name="Clum A."/>
            <person name="Culley D."/>
            <person name="Crous P.W."/>
            <person name="Fauchery L."/>
            <person name="Girlanda M."/>
            <person name="Hayes R."/>
            <person name="Keri Z."/>
            <person name="Labutti K."/>
            <person name="Lipzen A."/>
            <person name="Lombard V."/>
            <person name="Magnuson J."/>
            <person name="Maillard F."/>
            <person name="Morin E."/>
            <person name="Murat C."/>
            <person name="Nolan M."/>
            <person name="Ohm R."/>
            <person name="Pangilinan J."/>
            <person name="Pereira M."/>
            <person name="Perotto S."/>
            <person name="Peter M."/>
            <person name="Riley R."/>
            <person name="Sitrit Y."/>
            <person name="Stielow B."/>
            <person name="Szollosi G."/>
            <person name="Zifcakova L."/>
            <person name="Stursova M."/>
            <person name="Spatafora J.W."/>
            <person name="Tedersoo L."/>
            <person name="Vaario L.-M."/>
            <person name="Yamada A."/>
            <person name="Yan M."/>
            <person name="Wang P."/>
            <person name="Xu J."/>
            <person name="Bruns T."/>
            <person name="Baldrian P."/>
            <person name="Vilgalys R."/>
            <person name="Henrissat B."/>
            <person name="Grigoriev I.V."/>
            <person name="Hibbett D."/>
            <person name="Nagy L.G."/>
            <person name="Martin F.M."/>
        </authorList>
    </citation>
    <scope>NUCLEOTIDE SEQUENCE</scope>
    <source>
        <strain evidence="1">UH-Tt-Lm1</strain>
    </source>
</reference>
<reference evidence="1" key="1">
    <citation type="journal article" date="2020" name="Nat. Commun.">
        <title>Large-scale genome sequencing of mycorrhizal fungi provides insights into the early evolution of symbiotic traits.</title>
        <authorList>
            <person name="Miyauchi S."/>
            <person name="Kiss E."/>
            <person name="Kuo A."/>
            <person name="Drula E."/>
            <person name="Kohler A."/>
            <person name="Sanchez-Garcia M."/>
            <person name="Morin E."/>
            <person name="Andreopoulos B."/>
            <person name="Barry K.W."/>
            <person name="Bonito G."/>
            <person name="Buee M."/>
            <person name="Carver A."/>
            <person name="Chen C."/>
            <person name="Cichocki N."/>
            <person name="Clum A."/>
            <person name="Culley D."/>
            <person name="Crous P.W."/>
            <person name="Fauchery L."/>
            <person name="Girlanda M."/>
            <person name="Hayes R.D."/>
            <person name="Keri Z."/>
            <person name="LaButti K."/>
            <person name="Lipzen A."/>
            <person name="Lombard V."/>
            <person name="Magnuson J."/>
            <person name="Maillard F."/>
            <person name="Murat C."/>
            <person name="Nolan M."/>
            <person name="Ohm R.A."/>
            <person name="Pangilinan J."/>
            <person name="Pereira M.F."/>
            <person name="Perotto S."/>
            <person name="Peter M."/>
            <person name="Pfister S."/>
            <person name="Riley R."/>
            <person name="Sitrit Y."/>
            <person name="Stielow J.B."/>
            <person name="Szollosi G."/>
            <person name="Zifcakova L."/>
            <person name="Stursova M."/>
            <person name="Spatafora J.W."/>
            <person name="Tedersoo L."/>
            <person name="Vaario L.M."/>
            <person name="Yamada A."/>
            <person name="Yan M."/>
            <person name="Wang P."/>
            <person name="Xu J."/>
            <person name="Bruns T."/>
            <person name="Baldrian P."/>
            <person name="Vilgalys R."/>
            <person name="Dunand C."/>
            <person name="Henrissat B."/>
            <person name="Grigoriev I.V."/>
            <person name="Hibbett D."/>
            <person name="Nagy L.G."/>
            <person name="Martin F.M."/>
        </authorList>
    </citation>
    <scope>NUCLEOTIDE SEQUENCE</scope>
    <source>
        <strain evidence="1">UH-Tt-Lm1</strain>
    </source>
</reference>
<protein>
    <submittedName>
        <fullName evidence="1">Uncharacterized protein</fullName>
    </submittedName>
</protein>
<name>A0A9P6L7L7_9AGAM</name>
<dbReference type="Proteomes" id="UP000736335">
    <property type="component" value="Unassembled WGS sequence"/>
</dbReference>
<dbReference type="AlphaFoldDB" id="A0A9P6L7L7"/>
<accession>A0A9P6L7L7</accession>
<organism evidence="1 2">
    <name type="scientific">Thelephora terrestris</name>
    <dbReference type="NCBI Taxonomy" id="56493"/>
    <lineage>
        <taxon>Eukaryota</taxon>
        <taxon>Fungi</taxon>
        <taxon>Dikarya</taxon>
        <taxon>Basidiomycota</taxon>
        <taxon>Agaricomycotina</taxon>
        <taxon>Agaricomycetes</taxon>
        <taxon>Thelephorales</taxon>
        <taxon>Thelephoraceae</taxon>
        <taxon>Thelephora</taxon>
    </lineage>
</organism>